<dbReference type="EMBL" id="VSSQ01040299">
    <property type="protein sequence ID" value="MPM93505.1"/>
    <property type="molecule type" value="Genomic_DNA"/>
</dbReference>
<comment type="caution">
    <text evidence="1">The sequence shown here is derived from an EMBL/GenBank/DDBJ whole genome shotgun (WGS) entry which is preliminary data.</text>
</comment>
<reference evidence="1" key="1">
    <citation type="submission" date="2019-08" db="EMBL/GenBank/DDBJ databases">
        <authorList>
            <person name="Kucharzyk K."/>
            <person name="Murdoch R.W."/>
            <person name="Higgins S."/>
            <person name="Loffler F."/>
        </authorList>
    </citation>
    <scope>NUCLEOTIDE SEQUENCE</scope>
</reference>
<dbReference type="AlphaFoldDB" id="A0A645DW22"/>
<evidence type="ECO:0000313" key="1">
    <source>
        <dbReference type="EMBL" id="MPM93505.1"/>
    </source>
</evidence>
<gene>
    <name evidence="1" type="ORF">SDC9_140643</name>
</gene>
<name>A0A645DW22_9ZZZZ</name>
<organism evidence="1">
    <name type="scientific">bioreactor metagenome</name>
    <dbReference type="NCBI Taxonomy" id="1076179"/>
    <lineage>
        <taxon>unclassified sequences</taxon>
        <taxon>metagenomes</taxon>
        <taxon>ecological metagenomes</taxon>
    </lineage>
</organism>
<protein>
    <submittedName>
        <fullName evidence="1">Uncharacterized protein</fullName>
    </submittedName>
</protein>
<sequence length="201" mass="22111">MRDFTSRIPNDSNTQMSPSCSSRIAAASAPVPFMTRSSAYSESECKSSWLEKIAVNVLISSSMRSDPANDEISSLNAVALCPNSSSVSIGMLQCSGLQSPIRPFSEIVIIESFTSRILPVSMVSLLLTVIREIKILTNPTSTPAIMQEARKRPLNAIEFGTPRKIMKNGNTIPMKSPNPIIRIAKARNVFRNRFILHSIRL</sequence>
<proteinExistence type="predicted"/>
<accession>A0A645DW22</accession>